<dbReference type="HOGENOM" id="CLU_1251366_0_0_1"/>
<dbReference type="CDD" id="cd12087">
    <property type="entry name" value="TM_EGFR-like"/>
    <property type="match status" value="1"/>
</dbReference>
<evidence type="ECO:0000313" key="4">
    <source>
        <dbReference type="Proteomes" id="UP000054279"/>
    </source>
</evidence>
<protein>
    <submittedName>
        <fullName evidence="3">Uncharacterized protein</fullName>
    </submittedName>
</protein>
<dbReference type="AlphaFoldDB" id="A0A0C9TW68"/>
<dbReference type="Proteomes" id="UP000054279">
    <property type="component" value="Unassembled WGS sequence"/>
</dbReference>
<keyword evidence="2" id="KW-0812">Transmembrane</keyword>
<gene>
    <name evidence="3" type="ORF">M422DRAFT_782775</name>
</gene>
<evidence type="ECO:0000256" key="2">
    <source>
        <dbReference type="SAM" id="Phobius"/>
    </source>
</evidence>
<keyword evidence="4" id="KW-1185">Reference proteome</keyword>
<feature type="transmembrane region" description="Helical" evidence="2">
    <location>
        <begin position="65"/>
        <end position="87"/>
    </location>
</feature>
<accession>A0A0C9TW68</accession>
<feature type="region of interest" description="Disordered" evidence="1">
    <location>
        <begin position="197"/>
        <end position="221"/>
    </location>
</feature>
<keyword evidence="2" id="KW-1133">Transmembrane helix</keyword>
<evidence type="ECO:0000313" key="3">
    <source>
        <dbReference type="EMBL" id="KIJ34618.1"/>
    </source>
</evidence>
<keyword evidence="2" id="KW-0472">Membrane</keyword>
<name>A0A0C9TW68_SPHS4</name>
<proteinExistence type="predicted"/>
<reference evidence="3 4" key="1">
    <citation type="submission" date="2014-06" db="EMBL/GenBank/DDBJ databases">
        <title>Evolutionary Origins and Diversification of the Mycorrhizal Mutualists.</title>
        <authorList>
            <consortium name="DOE Joint Genome Institute"/>
            <consortium name="Mycorrhizal Genomics Consortium"/>
            <person name="Kohler A."/>
            <person name="Kuo A."/>
            <person name="Nagy L.G."/>
            <person name="Floudas D."/>
            <person name="Copeland A."/>
            <person name="Barry K.W."/>
            <person name="Cichocki N."/>
            <person name="Veneault-Fourrey C."/>
            <person name="LaButti K."/>
            <person name="Lindquist E.A."/>
            <person name="Lipzen A."/>
            <person name="Lundell T."/>
            <person name="Morin E."/>
            <person name="Murat C."/>
            <person name="Riley R."/>
            <person name="Ohm R."/>
            <person name="Sun H."/>
            <person name="Tunlid A."/>
            <person name="Henrissat B."/>
            <person name="Grigoriev I.V."/>
            <person name="Hibbett D.S."/>
            <person name="Martin F."/>
        </authorList>
    </citation>
    <scope>NUCLEOTIDE SEQUENCE [LARGE SCALE GENOMIC DNA]</scope>
    <source>
        <strain evidence="3 4">SS14</strain>
    </source>
</reference>
<evidence type="ECO:0000256" key="1">
    <source>
        <dbReference type="SAM" id="MobiDB-lite"/>
    </source>
</evidence>
<sequence>MDKEWRRHPAPFNAIPWVNASVTNASVPNRGFFNVDEAVRLARVNTSNNTASAAAPSSSSSKPAILASGIVGALVFLALLTVSTLWLKRHRSRIPKDSGLESTSLEPLPFFVQMMQGEMVREQNRATKAGFGSPARPQMQGDIMAPVTRRLSSPALPPRGSPRLSIQREDDDLQYASKAPAAILGNDSRARLVHHEDSGIRLENDDDDLTTVDIPPSYTSR</sequence>
<dbReference type="EMBL" id="KN837197">
    <property type="protein sequence ID" value="KIJ34618.1"/>
    <property type="molecule type" value="Genomic_DNA"/>
</dbReference>
<organism evidence="3 4">
    <name type="scientific">Sphaerobolus stellatus (strain SS14)</name>
    <dbReference type="NCBI Taxonomy" id="990650"/>
    <lineage>
        <taxon>Eukaryota</taxon>
        <taxon>Fungi</taxon>
        <taxon>Dikarya</taxon>
        <taxon>Basidiomycota</taxon>
        <taxon>Agaricomycotina</taxon>
        <taxon>Agaricomycetes</taxon>
        <taxon>Phallomycetidae</taxon>
        <taxon>Geastrales</taxon>
        <taxon>Sphaerobolaceae</taxon>
        <taxon>Sphaerobolus</taxon>
    </lineage>
</organism>